<protein>
    <submittedName>
        <fullName evidence="2">Uncharacterized protein</fullName>
    </submittedName>
</protein>
<feature type="transmembrane region" description="Helical" evidence="1">
    <location>
        <begin position="39"/>
        <end position="56"/>
    </location>
</feature>
<keyword evidence="1" id="KW-0472">Membrane</keyword>
<organism evidence="2 3">
    <name type="scientific">Falsiruegeria litorea R37</name>
    <dbReference type="NCBI Taxonomy" id="1200284"/>
    <lineage>
        <taxon>Bacteria</taxon>
        <taxon>Pseudomonadati</taxon>
        <taxon>Pseudomonadota</taxon>
        <taxon>Alphaproteobacteria</taxon>
        <taxon>Rhodobacterales</taxon>
        <taxon>Roseobacteraceae</taxon>
        <taxon>Falsiruegeria</taxon>
    </lineage>
</organism>
<name>A0A1Y5RCG1_9RHOB</name>
<gene>
    <name evidence="2" type="ORF">TRL7639_00176</name>
</gene>
<keyword evidence="1" id="KW-0812">Transmembrane</keyword>
<keyword evidence="1" id="KW-1133">Transmembrane helix</keyword>
<dbReference type="Proteomes" id="UP000193077">
    <property type="component" value="Unassembled WGS sequence"/>
</dbReference>
<proteinExistence type="predicted"/>
<evidence type="ECO:0000313" key="3">
    <source>
        <dbReference type="Proteomes" id="UP000193077"/>
    </source>
</evidence>
<evidence type="ECO:0000256" key="1">
    <source>
        <dbReference type="SAM" id="Phobius"/>
    </source>
</evidence>
<reference evidence="2 3" key="1">
    <citation type="submission" date="2017-03" db="EMBL/GenBank/DDBJ databases">
        <authorList>
            <person name="Afonso C.L."/>
            <person name="Miller P.J."/>
            <person name="Scott M.A."/>
            <person name="Spackman E."/>
            <person name="Goraichik I."/>
            <person name="Dimitrov K.M."/>
            <person name="Suarez D.L."/>
            <person name="Swayne D.E."/>
        </authorList>
    </citation>
    <scope>NUCLEOTIDE SEQUENCE [LARGE SCALE GENOMIC DNA]</scope>
    <source>
        <strain evidence="2 3">CECT 7639</strain>
    </source>
</reference>
<evidence type="ECO:0000313" key="2">
    <source>
        <dbReference type="EMBL" id="SLN13895.1"/>
    </source>
</evidence>
<accession>A0A1Y5RCG1</accession>
<keyword evidence="3" id="KW-1185">Reference proteome</keyword>
<dbReference type="EMBL" id="FWFO01000001">
    <property type="protein sequence ID" value="SLN13895.1"/>
    <property type="molecule type" value="Genomic_DNA"/>
</dbReference>
<dbReference type="AlphaFoldDB" id="A0A1Y5RCG1"/>
<sequence>MRLWGDRPRSSVRVGRPTHVKSIRELDPSFRPRWHKLEVRLFLAMILLVLLLITGISLERAWLASIGFYALGGSFVVMFLLKWGTNVLVTLGYWFPALALTAARLDAWLERDLDWRK</sequence>